<evidence type="ECO:0000256" key="4">
    <source>
        <dbReference type="ARBA" id="ARBA00022525"/>
    </source>
</evidence>
<gene>
    <name evidence="9" type="ORF">HRI_000972200</name>
</gene>
<keyword evidence="5 7" id="KW-0732">Signal</keyword>
<protein>
    <recommendedName>
        <fullName evidence="7">Epidermal patterning factor-like protein</fullName>
    </recommendedName>
</protein>
<name>A0A9W7H8Q6_HIBTR</name>
<dbReference type="EMBL" id="BSYR01000010">
    <property type="protein sequence ID" value="GMI73029.1"/>
    <property type="molecule type" value="Genomic_DNA"/>
</dbReference>
<evidence type="ECO:0000313" key="9">
    <source>
        <dbReference type="EMBL" id="GMI73029.1"/>
    </source>
</evidence>
<organism evidence="9 10">
    <name type="scientific">Hibiscus trionum</name>
    <name type="common">Flower of an hour</name>
    <dbReference type="NCBI Taxonomy" id="183268"/>
    <lineage>
        <taxon>Eukaryota</taxon>
        <taxon>Viridiplantae</taxon>
        <taxon>Streptophyta</taxon>
        <taxon>Embryophyta</taxon>
        <taxon>Tracheophyta</taxon>
        <taxon>Spermatophyta</taxon>
        <taxon>Magnoliopsida</taxon>
        <taxon>eudicotyledons</taxon>
        <taxon>Gunneridae</taxon>
        <taxon>Pentapetalae</taxon>
        <taxon>rosids</taxon>
        <taxon>malvids</taxon>
        <taxon>Malvales</taxon>
        <taxon>Malvaceae</taxon>
        <taxon>Malvoideae</taxon>
        <taxon>Hibiscus</taxon>
    </lineage>
</organism>
<dbReference type="OrthoDB" id="1843021at2759"/>
<evidence type="ECO:0000256" key="8">
    <source>
        <dbReference type="SAM" id="MobiDB-lite"/>
    </source>
</evidence>
<keyword evidence="10" id="KW-1185">Reference proteome</keyword>
<proteinExistence type="inferred from homology"/>
<dbReference type="GO" id="GO:0005576">
    <property type="term" value="C:extracellular region"/>
    <property type="evidence" value="ECO:0007669"/>
    <property type="project" value="UniProtKB-SubCell"/>
</dbReference>
<evidence type="ECO:0000256" key="5">
    <source>
        <dbReference type="ARBA" id="ARBA00022729"/>
    </source>
</evidence>
<reference evidence="9" key="1">
    <citation type="submission" date="2023-05" db="EMBL/GenBank/DDBJ databases">
        <title>Genome and transcriptome analyses reveal genes involved in the formation of fine ridges on petal epidermal cells in Hibiscus trionum.</title>
        <authorList>
            <person name="Koshimizu S."/>
            <person name="Masuda S."/>
            <person name="Ishii T."/>
            <person name="Shirasu K."/>
            <person name="Hoshino A."/>
            <person name="Arita M."/>
        </authorList>
    </citation>
    <scope>NUCLEOTIDE SEQUENCE</scope>
    <source>
        <strain evidence="9">Hamamatsu line</strain>
    </source>
</reference>
<evidence type="ECO:0000256" key="2">
    <source>
        <dbReference type="ARBA" id="ARBA00008127"/>
    </source>
</evidence>
<evidence type="ECO:0000256" key="7">
    <source>
        <dbReference type="RuleBase" id="RU367102"/>
    </source>
</evidence>
<keyword evidence="3 7" id="KW-0217">Developmental protein</keyword>
<comment type="caution">
    <text evidence="9">The sequence shown here is derived from an EMBL/GenBank/DDBJ whole genome shotgun (WGS) entry which is preliminary data.</text>
</comment>
<accession>A0A9W7H8Q6</accession>
<comment type="function">
    <text evidence="7">Controls stomatal patterning.</text>
</comment>
<dbReference type="Pfam" id="PF17181">
    <property type="entry name" value="EPF"/>
    <property type="match status" value="1"/>
</dbReference>
<keyword evidence="6" id="KW-1015">Disulfide bond</keyword>
<evidence type="ECO:0000256" key="6">
    <source>
        <dbReference type="ARBA" id="ARBA00023157"/>
    </source>
</evidence>
<dbReference type="GO" id="GO:0010052">
    <property type="term" value="P:guard cell differentiation"/>
    <property type="evidence" value="ECO:0007669"/>
    <property type="project" value="UniProtKB-UniRule"/>
</dbReference>
<evidence type="ECO:0000313" key="10">
    <source>
        <dbReference type="Proteomes" id="UP001165190"/>
    </source>
</evidence>
<comment type="subcellular location">
    <subcellularLocation>
        <location evidence="1 7">Secreted</location>
    </subcellularLocation>
</comment>
<comment type="similarity">
    <text evidence="2 7">Belongs to the plant cysteine rich small secretory peptide family. Epidermal patterning factor subfamily.</text>
</comment>
<feature type="signal peptide" evidence="7">
    <location>
        <begin position="1"/>
        <end position="22"/>
    </location>
</feature>
<evidence type="ECO:0000256" key="1">
    <source>
        <dbReference type="ARBA" id="ARBA00004613"/>
    </source>
</evidence>
<evidence type="ECO:0000256" key="3">
    <source>
        <dbReference type="ARBA" id="ARBA00022473"/>
    </source>
</evidence>
<feature type="region of interest" description="Disordered" evidence="8">
    <location>
        <begin position="78"/>
        <end position="104"/>
    </location>
</feature>
<dbReference type="PANTHER" id="PTHR33109">
    <property type="entry name" value="EPIDERMAL PATTERNING FACTOR-LIKE PROTEIN 4"/>
    <property type="match status" value="1"/>
</dbReference>
<dbReference type="AlphaFoldDB" id="A0A9W7H8Q6"/>
<keyword evidence="4 7" id="KW-0964">Secreted</keyword>
<dbReference type="Proteomes" id="UP001165190">
    <property type="component" value="Unassembled WGS sequence"/>
</dbReference>
<feature type="chain" id="PRO_5041017202" description="Epidermal patterning factor-like protein" evidence="7">
    <location>
        <begin position="23"/>
        <end position="104"/>
    </location>
</feature>
<sequence length="104" mass="11213">MEARLFCFLLALQMASWSYATSRSLAPNEPGSGQRPESLQVPLGQTMKEVGLGSTPPSCEHKCYGCMPCEAIQVPAAATTTTSKRGHEGLQDANCYGTQTRNRC</sequence>
<dbReference type="InterPro" id="IPR039455">
    <property type="entry name" value="EPFL"/>
</dbReference>
<dbReference type="PANTHER" id="PTHR33109:SF3">
    <property type="entry name" value="EPIDERMAL PATTERNING FACTOR-LIKE PROTEIN"/>
    <property type="match status" value="1"/>
</dbReference>